<evidence type="ECO:0000256" key="1">
    <source>
        <dbReference type="ARBA" id="ARBA00004123"/>
    </source>
</evidence>
<keyword evidence="2" id="KW-0805">Transcription regulation</keyword>
<dbReference type="PANTHER" id="PTHR12396:SF38">
    <property type="entry name" value="METHYL-CPG-BINDING DOMAIN-CONTAINING PROTEIN 7"/>
    <property type="match status" value="1"/>
</dbReference>
<dbReference type="Proteomes" id="UP000250321">
    <property type="component" value="Unassembled WGS sequence"/>
</dbReference>
<dbReference type="SUPFAM" id="SSF54171">
    <property type="entry name" value="DNA-binding domain"/>
    <property type="match status" value="1"/>
</dbReference>
<evidence type="ECO:0000313" key="8">
    <source>
        <dbReference type="EMBL" id="PQQ03603.1"/>
    </source>
</evidence>
<evidence type="ECO:0000256" key="6">
    <source>
        <dbReference type="SAM" id="MobiDB-lite"/>
    </source>
</evidence>
<dbReference type="Pfam" id="PF01429">
    <property type="entry name" value="MBD"/>
    <property type="match status" value="1"/>
</dbReference>
<dbReference type="GO" id="GO:0005634">
    <property type="term" value="C:nucleus"/>
    <property type="evidence" value="ECO:0007669"/>
    <property type="project" value="UniProtKB-SubCell"/>
</dbReference>
<reference evidence="8 9" key="1">
    <citation type="submission" date="2018-02" db="EMBL/GenBank/DDBJ databases">
        <title>Draft genome of wild Prunus yedoensis var. nudiflora.</title>
        <authorList>
            <person name="Baek S."/>
            <person name="Kim J.-H."/>
            <person name="Choi K."/>
            <person name="Kim G.-B."/>
            <person name="Cho A."/>
            <person name="Jang H."/>
            <person name="Shin C.-H."/>
            <person name="Yu H.-J."/>
            <person name="Mun J.-H."/>
        </authorList>
    </citation>
    <scope>NUCLEOTIDE SEQUENCE [LARGE SCALE GENOMIC DNA]</scope>
    <source>
        <strain evidence="9">cv. Jeju island</strain>
        <tissue evidence="8">Leaf</tissue>
    </source>
</reference>
<keyword evidence="9" id="KW-1185">Reference proteome</keyword>
<evidence type="ECO:0000256" key="5">
    <source>
        <dbReference type="ARBA" id="ARBA00023242"/>
    </source>
</evidence>
<comment type="subcellular location">
    <subcellularLocation>
        <location evidence="1">Nucleus</location>
    </subcellularLocation>
</comment>
<dbReference type="EMBL" id="PJQY01001325">
    <property type="protein sequence ID" value="PQQ03603.1"/>
    <property type="molecule type" value="Genomic_DNA"/>
</dbReference>
<dbReference type="PROSITE" id="PS50982">
    <property type="entry name" value="MBD"/>
    <property type="match status" value="1"/>
</dbReference>
<name>A0A314YB73_PRUYE</name>
<sequence length="297" mass="33157">MKKSRWSQSNPIPLLTKRPAGEEEEEPSCHSKRELQLVTTSPFRLPMVGTLRKSAVPLAILPTPEKSTGMHFRPPSHLEPFHVIVQYYIEPGMGLKFRSLSAVQRYLTEGKIETRTKNSEPGNEWNKQIAPRTTWSTSSFILPDGWEVEEKQRNNSHIIDKTYIEPGTGLRFRSLISVERYLTGANEDTPLKALIPANKSGLSPGSGHQKMKSLDEIQSQKVVSSSLTRNISGVNDRPSKLNFGRPPAKVKWVLGGPGGCMWNPFMDESKVPDSVLQKWSETFVSSLYGGNIGATRS</sequence>
<feature type="domain" description="MBD" evidence="7">
    <location>
        <begin position="132"/>
        <end position="203"/>
    </location>
</feature>
<proteinExistence type="predicted"/>
<keyword evidence="5" id="KW-0539">Nucleus</keyword>
<dbReference type="InterPro" id="IPR001739">
    <property type="entry name" value="Methyl_CpG_DNA-bd"/>
</dbReference>
<dbReference type="OrthoDB" id="1165560at2759"/>
<feature type="compositionally biased region" description="Polar residues" evidence="6">
    <location>
        <begin position="1"/>
        <end position="11"/>
    </location>
</feature>
<keyword evidence="3" id="KW-0238">DNA-binding</keyword>
<keyword evidence="4" id="KW-0804">Transcription</keyword>
<comment type="caution">
    <text evidence="8">The sequence shown here is derived from an EMBL/GenBank/DDBJ whole genome shotgun (WGS) entry which is preliminary data.</text>
</comment>
<accession>A0A314YB73</accession>
<dbReference type="GO" id="GO:0003677">
    <property type="term" value="F:DNA binding"/>
    <property type="evidence" value="ECO:0007669"/>
    <property type="project" value="UniProtKB-KW"/>
</dbReference>
<evidence type="ECO:0000256" key="4">
    <source>
        <dbReference type="ARBA" id="ARBA00023163"/>
    </source>
</evidence>
<evidence type="ECO:0000256" key="2">
    <source>
        <dbReference type="ARBA" id="ARBA00023015"/>
    </source>
</evidence>
<feature type="region of interest" description="Disordered" evidence="6">
    <location>
        <begin position="1"/>
        <end position="33"/>
    </location>
</feature>
<dbReference type="PANTHER" id="PTHR12396">
    <property type="entry name" value="METHYL-CPG BINDING PROTEIN, MBD"/>
    <property type="match status" value="1"/>
</dbReference>
<evidence type="ECO:0000259" key="7">
    <source>
        <dbReference type="PROSITE" id="PS50982"/>
    </source>
</evidence>
<protein>
    <recommendedName>
        <fullName evidence="7">MBD domain-containing protein</fullName>
    </recommendedName>
</protein>
<dbReference type="STRING" id="2094558.A0A314YB73"/>
<dbReference type="Gene3D" id="3.30.890.10">
    <property type="entry name" value="Methyl-cpg-binding Protein 2, Chain A"/>
    <property type="match status" value="1"/>
</dbReference>
<dbReference type="AlphaFoldDB" id="A0A314YB73"/>
<dbReference type="InterPro" id="IPR016177">
    <property type="entry name" value="DNA-bd_dom_sf"/>
</dbReference>
<organism evidence="8 9">
    <name type="scientific">Prunus yedoensis var. nudiflora</name>
    <dbReference type="NCBI Taxonomy" id="2094558"/>
    <lineage>
        <taxon>Eukaryota</taxon>
        <taxon>Viridiplantae</taxon>
        <taxon>Streptophyta</taxon>
        <taxon>Embryophyta</taxon>
        <taxon>Tracheophyta</taxon>
        <taxon>Spermatophyta</taxon>
        <taxon>Magnoliopsida</taxon>
        <taxon>eudicotyledons</taxon>
        <taxon>Gunneridae</taxon>
        <taxon>Pentapetalae</taxon>
        <taxon>rosids</taxon>
        <taxon>fabids</taxon>
        <taxon>Rosales</taxon>
        <taxon>Rosaceae</taxon>
        <taxon>Amygdaloideae</taxon>
        <taxon>Amygdaleae</taxon>
        <taxon>Prunus</taxon>
    </lineage>
</organism>
<evidence type="ECO:0000313" key="9">
    <source>
        <dbReference type="Proteomes" id="UP000250321"/>
    </source>
</evidence>
<gene>
    <name evidence="8" type="ORF">Pyn_38683</name>
</gene>
<evidence type="ECO:0000256" key="3">
    <source>
        <dbReference type="ARBA" id="ARBA00023125"/>
    </source>
</evidence>